<name>A0A1F5PXJ3_9BACT</name>
<gene>
    <name evidence="2" type="ORF">A3B10_00550</name>
</gene>
<evidence type="ECO:0000313" key="3">
    <source>
        <dbReference type="Proteomes" id="UP000177281"/>
    </source>
</evidence>
<comment type="caution">
    <text evidence="2">The sequence shown here is derived from an EMBL/GenBank/DDBJ whole genome shotgun (WGS) entry which is preliminary data.</text>
</comment>
<accession>A0A1F5PXJ3</accession>
<dbReference type="AlphaFoldDB" id="A0A1F5PXJ3"/>
<reference evidence="2 3" key="1">
    <citation type="journal article" date="2016" name="Nat. Commun.">
        <title>Thousands of microbial genomes shed light on interconnected biogeochemical processes in an aquifer system.</title>
        <authorList>
            <person name="Anantharaman K."/>
            <person name="Brown C.T."/>
            <person name="Hug L.A."/>
            <person name="Sharon I."/>
            <person name="Castelle C.J."/>
            <person name="Probst A.J."/>
            <person name="Thomas B.C."/>
            <person name="Singh A."/>
            <person name="Wilkins M.J."/>
            <person name="Karaoz U."/>
            <person name="Brodie E.L."/>
            <person name="Williams K.H."/>
            <person name="Hubbard S.S."/>
            <person name="Banfield J.F."/>
        </authorList>
    </citation>
    <scope>NUCLEOTIDE SEQUENCE [LARGE SCALE GENOMIC DNA]</scope>
</reference>
<proteinExistence type="predicted"/>
<dbReference type="EMBL" id="MFFB01000012">
    <property type="protein sequence ID" value="OGE94629.1"/>
    <property type="molecule type" value="Genomic_DNA"/>
</dbReference>
<feature type="signal peptide" evidence="1">
    <location>
        <begin position="1"/>
        <end position="22"/>
    </location>
</feature>
<sequence>MKKLIGSMALVALVLAASPALAHESEEGSIRAEFRSFFGLRLGENKFHLNGTVVGTTASSIVVDVKAGSHVRDWIGEQATINVNADTKIYGKEKAELTLADVKVGDRIKIAGTIDGSILIALRIVDHGLPMKAFGEVTAKSDTSLTLQNNLTGVSQTVVLNEDTDVVINGEEKTTADIQVGDSGWVKFKNFAGSLIARIVVLFR</sequence>
<feature type="chain" id="PRO_5009520428" evidence="1">
    <location>
        <begin position="23"/>
        <end position="204"/>
    </location>
</feature>
<organism evidence="2 3">
    <name type="scientific">Candidatus Doudnabacteria bacterium RIFCSPLOWO2_01_FULL_44_21</name>
    <dbReference type="NCBI Taxonomy" id="1817841"/>
    <lineage>
        <taxon>Bacteria</taxon>
        <taxon>Candidatus Doudnaibacteriota</taxon>
    </lineage>
</organism>
<dbReference type="Proteomes" id="UP000177281">
    <property type="component" value="Unassembled WGS sequence"/>
</dbReference>
<evidence type="ECO:0000256" key="1">
    <source>
        <dbReference type="SAM" id="SignalP"/>
    </source>
</evidence>
<evidence type="ECO:0000313" key="2">
    <source>
        <dbReference type="EMBL" id="OGE94629.1"/>
    </source>
</evidence>
<dbReference type="STRING" id="1817841.A3B10_00550"/>
<protein>
    <submittedName>
        <fullName evidence="2">Uncharacterized protein</fullName>
    </submittedName>
</protein>
<keyword evidence="1" id="KW-0732">Signal</keyword>